<dbReference type="InterPro" id="IPR036388">
    <property type="entry name" value="WH-like_DNA-bd_sf"/>
</dbReference>
<accession>A0ABV9E2B9</accession>
<dbReference type="EMBL" id="JBHSFQ010000036">
    <property type="protein sequence ID" value="MFC4565315.1"/>
    <property type="molecule type" value="Genomic_DNA"/>
</dbReference>
<organism evidence="3 4">
    <name type="scientific">Nocardiopsis mangrovi</name>
    <dbReference type="NCBI Taxonomy" id="1179818"/>
    <lineage>
        <taxon>Bacteria</taxon>
        <taxon>Bacillati</taxon>
        <taxon>Actinomycetota</taxon>
        <taxon>Actinomycetes</taxon>
        <taxon>Streptosporangiales</taxon>
        <taxon>Nocardiopsidaceae</taxon>
        <taxon>Nocardiopsis</taxon>
    </lineage>
</organism>
<dbReference type="InterPro" id="IPR002577">
    <property type="entry name" value="HTH_HxlR"/>
</dbReference>
<evidence type="ECO:0000256" key="1">
    <source>
        <dbReference type="SAM" id="MobiDB-lite"/>
    </source>
</evidence>
<evidence type="ECO:0000313" key="4">
    <source>
        <dbReference type="Proteomes" id="UP001595923"/>
    </source>
</evidence>
<reference evidence="4" key="1">
    <citation type="journal article" date="2019" name="Int. J. Syst. Evol. Microbiol.">
        <title>The Global Catalogue of Microorganisms (GCM) 10K type strain sequencing project: providing services to taxonomists for standard genome sequencing and annotation.</title>
        <authorList>
            <consortium name="The Broad Institute Genomics Platform"/>
            <consortium name="The Broad Institute Genome Sequencing Center for Infectious Disease"/>
            <person name="Wu L."/>
            <person name="Ma J."/>
        </authorList>
    </citation>
    <scope>NUCLEOTIDE SEQUENCE [LARGE SCALE GENOMIC DNA]</scope>
    <source>
        <strain evidence="4">XZYJ18</strain>
    </source>
</reference>
<comment type="caution">
    <text evidence="3">The sequence shown here is derived from an EMBL/GenBank/DDBJ whole genome shotgun (WGS) entry which is preliminary data.</text>
</comment>
<proteinExistence type="predicted"/>
<protein>
    <submittedName>
        <fullName evidence="3">Winged helix-turn-helix transcriptional regulator</fullName>
    </submittedName>
</protein>
<dbReference type="SUPFAM" id="SSF46785">
    <property type="entry name" value="Winged helix' DNA-binding domain"/>
    <property type="match status" value="1"/>
</dbReference>
<dbReference type="Proteomes" id="UP001595923">
    <property type="component" value="Unassembled WGS sequence"/>
</dbReference>
<dbReference type="PROSITE" id="PS51118">
    <property type="entry name" value="HTH_HXLR"/>
    <property type="match status" value="1"/>
</dbReference>
<evidence type="ECO:0000259" key="2">
    <source>
        <dbReference type="PROSITE" id="PS51118"/>
    </source>
</evidence>
<feature type="region of interest" description="Disordered" evidence="1">
    <location>
        <begin position="1"/>
        <end position="172"/>
    </location>
</feature>
<dbReference type="InterPro" id="IPR036390">
    <property type="entry name" value="WH_DNA-bd_sf"/>
</dbReference>
<evidence type="ECO:0000313" key="3">
    <source>
        <dbReference type="EMBL" id="MFC4565315.1"/>
    </source>
</evidence>
<feature type="compositionally biased region" description="Low complexity" evidence="1">
    <location>
        <begin position="83"/>
        <end position="92"/>
    </location>
</feature>
<feature type="compositionally biased region" description="Basic residues" evidence="1">
    <location>
        <begin position="10"/>
        <end position="30"/>
    </location>
</feature>
<feature type="domain" description="HTH hxlR-type" evidence="2">
    <location>
        <begin position="180"/>
        <end position="251"/>
    </location>
</feature>
<dbReference type="RefSeq" id="WP_378579136.1">
    <property type="nucleotide sequence ID" value="NZ_JBHSFQ010000036.1"/>
</dbReference>
<dbReference type="Gene3D" id="1.10.10.10">
    <property type="entry name" value="Winged helix-like DNA-binding domain superfamily/Winged helix DNA-binding domain"/>
    <property type="match status" value="1"/>
</dbReference>
<sequence>MRPPGAGRSKPPRTPRRWCPRGPRKRRLPRYRGPAGATRARCDRSRGPLPAAGRRPVSPPARRRSRSPARSADCTRRPPTPPAATSTRTVSVRSRRAALATPVAAVPGREGPRPYGRRACPERAAPKPPAGSPAPRSRHPVPHPPLVRRSSPDRHRTRPPRPSPRPRSQARRAVMFHPACPSSVMPIRIGDTWSAMVILCPEQGPAASPRSRTPVRGATPKVLTQTLRALERDGMITRTVYDEVPPRVETN</sequence>
<dbReference type="Pfam" id="PF01638">
    <property type="entry name" value="HxlR"/>
    <property type="match status" value="1"/>
</dbReference>
<feature type="compositionally biased region" description="Low complexity" evidence="1">
    <location>
        <begin position="107"/>
        <end position="118"/>
    </location>
</feature>
<keyword evidence="4" id="KW-1185">Reference proteome</keyword>
<gene>
    <name evidence="3" type="ORF">ACFO4E_25960</name>
</gene>
<name>A0ABV9E2B9_9ACTN</name>